<dbReference type="STRING" id="13706.A0A1X2HI77"/>
<evidence type="ECO:0000256" key="1">
    <source>
        <dbReference type="ARBA" id="ARBA00022723"/>
    </source>
</evidence>
<keyword evidence="8" id="KW-1185">Reference proteome</keyword>
<keyword evidence="3 5" id="KW-0863">Zinc-finger</keyword>
<evidence type="ECO:0000259" key="6">
    <source>
        <dbReference type="PROSITE" id="PS50157"/>
    </source>
</evidence>
<dbReference type="SUPFAM" id="SSF57667">
    <property type="entry name" value="beta-beta-alpha zinc fingers"/>
    <property type="match status" value="1"/>
</dbReference>
<protein>
    <recommendedName>
        <fullName evidence="6">C2H2-type domain-containing protein</fullName>
    </recommendedName>
</protein>
<organism evidence="7 8">
    <name type="scientific">Syncephalastrum racemosum</name>
    <name type="common">Filamentous fungus</name>
    <dbReference type="NCBI Taxonomy" id="13706"/>
    <lineage>
        <taxon>Eukaryota</taxon>
        <taxon>Fungi</taxon>
        <taxon>Fungi incertae sedis</taxon>
        <taxon>Mucoromycota</taxon>
        <taxon>Mucoromycotina</taxon>
        <taxon>Mucoromycetes</taxon>
        <taxon>Mucorales</taxon>
        <taxon>Syncephalastraceae</taxon>
        <taxon>Syncephalastrum</taxon>
    </lineage>
</organism>
<dbReference type="FunFam" id="3.30.160.60:FF:000072">
    <property type="entry name" value="zinc finger protein 143 isoform X1"/>
    <property type="match status" value="1"/>
</dbReference>
<dbReference type="PROSITE" id="PS00028">
    <property type="entry name" value="ZINC_FINGER_C2H2_1"/>
    <property type="match status" value="1"/>
</dbReference>
<evidence type="ECO:0000256" key="5">
    <source>
        <dbReference type="PROSITE-ProRule" id="PRU00042"/>
    </source>
</evidence>
<accession>A0A1X2HI77</accession>
<dbReference type="PANTHER" id="PTHR23235:SF120">
    <property type="entry name" value="KRUPPEL-LIKE FACTOR 15"/>
    <property type="match status" value="1"/>
</dbReference>
<dbReference type="Pfam" id="PF00096">
    <property type="entry name" value="zf-C2H2"/>
    <property type="match status" value="1"/>
</dbReference>
<dbReference type="SMART" id="SM00355">
    <property type="entry name" value="ZnF_C2H2"/>
    <property type="match status" value="2"/>
</dbReference>
<dbReference type="InterPro" id="IPR036236">
    <property type="entry name" value="Znf_C2H2_sf"/>
</dbReference>
<dbReference type="PROSITE" id="PS50157">
    <property type="entry name" value="ZINC_FINGER_C2H2_2"/>
    <property type="match status" value="2"/>
</dbReference>
<keyword evidence="4" id="KW-0862">Zinc</keyword>
<dbReference type="PANTHER" id="PTHR23235">
    <property type="entry name" value="KRUEPPEL-LIKE TRANSCRIPTION FACTOR"/>
    <property type="match status" value="1"/>
</dbReference>
<gene>
    <name evidence="7" type="ORF">BCR43DRAFT_488180</name>
</gene>
<dbReference type="GO" id="GO:0008270">
    <property type="term" value="F:zinc ion binding"/>
    <property type="evidence" value="ECO:0007669"/>
    <property type="project" value="UniProtKB-KW"/>
</dbReference>
<feature type="domain" description="C2H2-type" evidence="6">
    <location>
        <begin position="172"/>
        <end position="199"/>
    </location>
</feature>
<dbReference type="AlphaFoldDB" id="A0A1X2HI77"/>
<evidence type="ECO:0000313" key="7">
    <source>
        <dbReference type="EMBL" id="ORY98793.1"/>
    </source>
</evidence>
<sequence>MYQPLHNQEDLYAFYNPTGHQTTSPAPFMVNDEYLLNEQTLSYAPLAGTVYKTDGMMPALDTTGAEAAAWWDQSCASPVSLDCSFSGFSSPVNEPSASPPMLDTPFVEPYFYAYPSATSAPLIQRRHSNDTDCCSSSSISSAAATPPPSTTLPVGFDQPTQQPLSAMDVRPYPCYLCTRAFARKHDLQRHIRVHTGAKPYACLCCKKAFARTDALKRHLRMEETCRTSPEIQAMKSAGKRRYRNL</sequence>
<dbReference type="Proteomes" id="UP000242180">
    <property type="component" value="Unassembled WGS sequence"/>
</dbReference>
<feature type="domain" description="C2H2-type" evidence="6">
    <location>
        <begin position="200"/>
        <end position="227"/>
    </location>
</feature>
<dbReference type="InterPro" id="IPR013087">
    <property type="entry name" value="Znf_C2H2_type"/>
</dbReference>
<reference evidence="7 8" key="1">
    <citation type="submission" date="2016-07" db="EMBL/GenBank/DDBJ databases">
        <title>Pervasive Adenine N6-methylation of Active Genes in Fungi.</title>
        <authorList>
            <consortium name="DOE Joint Genome Institute"/>
            <person name="Mondo S.J."/>
            <person name="Dannebaum R.O."/>
            <person name="Kuo R.C."/>
            <person name="Labutti K."/>
            <person name="Haridas S."/>
            <person name="Kuo A."/>
            <person name="Salamov A."/>
            <person name="Ahrendt S.R."/>
            <person name="Lipzen A."/>
            <person name="Sullivan W."/>
            <person name="Andreopoulos W.B."/>
            <person name="Clum A."/>
            <person name="Lindquist E."/>
            <person name="Daum C."/>
            <person name="Ramamoorthy G.K."/>
            <person name="Gryganskyi A."/>
            <person name="Culley D."/>
            <person name="Magnuson J.K."/>
            <person name="James T.Y."/>
            <person name="O'Malley M.A."/>
            <person name="Stajich J.E."/>
            <person name="Spatafora J.W."/>
            <person name="Visel A."/>
            <person name="Grigoriev I.V."/>
        </authorList>
    </citation>
    <scope>NUCLEOTIDE SEQUENCE [LARGE SCALE GENOMIC DNA]</scope>
    <source>
        <strain evidence="7 8">NRRL 2496</strain>
    </source>
</reference>
<comment type="caution">
    <text evidence="7">The sequence shown here is derived from an EMBL/GenBank/DDBJ whole genome shotgun (WGS) entry which is preliminary data.</text>
</comment>
<dbReference type="GO" id="GO:0000981">
    <property type="term" value="F:DNA-binding transcription factor activity, RNA polymerase II-specific"/>
    <property type="evidence" value="ECO:0007669"/>
    <property type="project" value="UniProtKB-ARBA"/>
</dbReference>
<evidence type="ECO:0000313" key="8">
    <source>
        <dbReference type="Proteomes" id="UP000242180"/>
    </source>
</evidence>
<keyword evidence="1" id="KW-0479">Metal-binding</keyword>
<dbReference type="InParanoid" id="A0A1X2HI77"/>
<keyword evidence="2" id="KW-0677">Repeat</keyword>
<proteinExistence type="predicted"/>
<evidence type="ECO:0000256" key="3">
    <source>
        <dbReference type="ARBA" id="ARBA00022771"/>
    </source>
</evidence>
<evidence type="ECO:0000256" key="4">
    <source>
        <dbReference type="ARBA" id="ARBA00022833"/>
    </source>
</evidence>
<dbReference type="EMBL" id="MCGN01000003">
    <property type="protein sequence ID" value="ORY98793.1"/>
    <property type="molecule type" value="Genomic_DNA"/>
</dbReference>
<dbReference type="GO" id="GO:0000978">
    <property type="term" value="F:RNA polymerase II cis-regulatory region sequence-specific DNA binding"/>
    <property type="evidence" value="ECO:0007669"/>
    <property type="project" value="TreeGrafter"/>
</dbReference>
<evidence type="ECO:0000256" key="2">
    <source>
        <dbReference type="ARBA" id="ARBA00022737"/>
    </source>
</evidence>
<dbReference type="FunFam" id="3.30.160.60:FF:000446">
    <property type="entry name" value="Zinc finger protein"/>
    <property type="match status" value="1"/>
</dbReference>
<dbReference type="Gene3D" id="3.30.160.60">
    <property type="entry name" value="Classic Zinc Finger"/>
    <property type="match status" value="2"/>
</dbReference>
<dbReference type="OrthoDB" id="8922241at2759"/>
<name>A0A1X2HI77_SYNRA</name>